<feature type="transmembrane region" description="Helical" evidence="2">
    <location>
        <begin position="49"/>
        <end position="66"/>
    </location>
</feature>
<keyword evidence="2" id="KW-0472">Membrane</keyword>
<feature type="compositionally biased region" description="Basic and acidic residues" evidence="1">
    <location>
        <begin position="24"/>
        <end position="34"/>
    </location>
</feature>
<dbReference type="AlphaFoldDB" id="A0A1F7VHP7"/>
<organism evidence="3 4">
    <name type="scientific">Candidatus Uhrbacteria bacterium RIFCSPLOWO2_02_FULL_53_10</name>
    <dbReference type="NCBI Taxonomy" id="1802411"/>
    <lineage>
        <taxon>Bacteria</taxon>
        <taxon>Candidatus Uhriibacteriota</taxon>
    </lineage>
</organism>
<dbReference type="EMBL" id="MGET01000014">
    <property type="protein sequence ID" value="OGL90033.1"/>
    <property type="molecule type" value="Genomic_DNA"/>
</dbReference>
<name>A0A1F7VHP7_9BACT</name>
<accession>A0A1F7VHP7</accession>
<evidence type="ECO:0000313" key="4">
    <source>
        <dbReference type="Proteomes" id="UP000177574"/>
    </source>
</evidence>
<feature type="compositionally biased region" description="Basic and acidic residues" evidence="1">
    <location>
        <begin position="1"/>
        <end position="15"/>
    </location>
</feature>
<reference evidence="3 4" key="1">
    <citation type="journal article" date="2016" name="Nat. Commun.">
        <title>Thousands of microbial genomes shed light on interconnected biogeochemical processes in an aquifer system.</title>
        <authorList>
            <person name="Anantharaman K."/>
            <person name="Brown C.T."/>
            <person name="Hug L.A."/>
            <person name="Sharon I."/>
            <person name="Castelle C.J."/>
            <person name="Probst A.J."/>
            <person name="Thomas B.C."/>
            <person name="Singh A."/>
            <person name="Wilkins M.J."/>
            <person name="Karaoz U."/>
            <person name="Brodie E.L."/>
            <person name="Williams K.H."/>
            <person name="Hubbard S.S."/>
            <person name="Banfield J.F."/>
        </authorList>
    </citation>
    <scope>NUCLEOTIDE SEQUENCE [LARGE SCALE GENOMIC DNA]</scope>
</reference>
<comment type="caution">
    <text evidence="3">The sequence shown here is derived from an EMBL/GenBank/DDBJ whole genome shotgun (WGS) entry which is preliminary data.</text>
</comment>
<evidence type="ECO:0000313" key="3">
    <source>
        <dbReference type="EMBL" id="OGL90033.1"/>
    </source>
</evidence>
<feature type="region of interest" description="Disordered" evidence="1">
    <location>
        <begin position="1"/>
        <end position="36"/>
    </location>
</feature>
<dbReference type="Proteomes" id="UP000177574">
    <property type="component" value="Unassembled WGS sequence"/>
</dbReference>
<sequence length="200" mass="21798">MNDHTHHDSSDRSAEPVEVSSHNGHPDHDHDATNCRKCQAPSGSSSYGWLWVVGIIVIVAMALYFLQRNVPEVGDEGARLDGGATEKIVAIPLLDAGVYNVVVPTNARTGGIFGVDWDVSAPQSSTIKHTSIRWGLQSKASFDDYSNRTTDYDGGSFEIPAHFEANIQAPTEEGVVYLRAYAVIDGVDYQSDEYTVNVSR</sequence>
<protein>
    <submittedName>
        <fullName evidence="3">Uncharacterized protein</fullName>
    </submittedName>
</protein>
<gene>
    <name evidence="3" type="ORF">A3I45_00525</name>
</gene>
<proteinExistence type="predicted"/>
<evidence type="ECO:0000256" key="2">
    <source>
        <dbReference type="SAM" id="Phobius"/>
    </source>
</evidence>
<keyword evidence="2" id="KW-1133">Transmembrane helix</keyword>
<keyword evidence="2" id="KW-0812">Transmembrane</keyword>
<evidence type="ECO:0000256" key="1">
    <source>
        <dbReference type="SAM" id="MobiDB-lite"/>
    </source>
</evidence>